<gene>
    <name evidence="2" type="ORF">FNX48_003790</name>
</gene>
<feature type="region of interest" description="Disordered" evidence="1">
    <location>
        <begin position="53"/>
        <end position="73"/>
    </location>
</feature>
<organism evidence="2">
    <name type="scientific">Streptomyces alkaliphilus</name>
    <dbReference type="NCBI Taxonomy" id="1472722"/>
    <lineage>
        <taxon>Bacteria</taxon>
        <taxon>Bacillati</taxon>
        <taxon>Actinomycetota</taxon>
        <taxon>Actinomycetes</taxon>
        <taxon>Kitasatosporales</taxon>
        <taxon>Streptomycetaceae</taxon>
        <taxon>Streptomyces</taxon>
    </lineage>
</organism>
<name>A0A646I6E9_9ACTN</name>
<feature type="compositionally biased region" description="Polar residues" evidence="1">
    <location>
        <begin position="61"/>
        <end position="73"/>
    </location>
</feature>
<comment type="caution">
    <text evidence="2">The sequence shown here is derived from an EMBL/GenBank/DDBJ whole genome shotgun (WGS) entry which is preliminary data.</text>
</comment>
<accession>A0A646I6E9</accession>
<proteinExistence type="predicted"/>
<protein>
    <submittedName>
        <fullName evidence="2">Uncharacterized protein</fullName>
    </submittedName>
</protein>
<sequence>MPQPSRLAVTATGEKSPASAQIQVGRFTTCRSSRSGLRVMFVSGTRMRSYANSARIRGESAPSTSGTSPVSTQKGMLLHDIRSRMSGSLGFCTAPHHMPFPASSLLKSS</sequence>
<dbReference type="EMBL" id="VJYJ02000049">
    <property type="protein sequence ID" value="MQS06331.1"/>
    <property type="molecule type" value="Genomic_DNA"/>
</dbReference>
<feature type="region of interest" description="Disordered" evidence="1">
    <location>
        <begin position="1"/>
        <end position="20"/>
    </location>
</feature>
<evidence type="ECO:0000313" key="2">
    <source>
        <dbReference type="EMBL" id="MQS06331.1"/>
    </source>
</evidence>
<dbReference type="Proteomes" id="UP000315516">
    <property type="component" value="Unassembled WGS sequence"/>
</dbReference>
<reference evidence="2" key="1">
    <citation type="submission" date="2019-10" db="EMBL/GenBank/DDBJ databases">
        <title>Streptomyces sp. nov., a novel actinobacterium isolated from alkaline environment.</title>
        <authorList>
            <person name="Golinska P."/>
        </authorList>
    </citation>
    <scope>NUCLEOTIDE SEQUENCE</scope>
    <source>
        <strain evidence="2">IF17</strain>
    </source>
</reference>
<dbReference type="AlphaFoldDB" id="A0A646I6E9"/>
<evidence type="ECO:0000256" key="1">
    <source>
        <dbReference type="SAM" id="MobiDB-lite"/>
    </source>
</evidence>